<reference evidence="1 2" key="1">
    <citation type="submission" date="2017-03" db="EMBL/GenBank/DDBJ databases">
        <authorList>
            <person name="Afonso C.L."/>
            <person name="Miller P.J."/>
            <person name="Scott M.A."/>
            <person name="Spackman E."/>
            <person name="Goraichik I."/>
            <person name="Dimitrov K.M."/>
            <person name="Suarez D.L."/>
            <person name="Swayne D.E."/>
        </authorList>
    </citation>
    <scope>NUCLEOTIDE SEQUENCE [LARGE SCALE GENOMIC DNA]</scope>
    <source>
        <strain evidence="1">Genome sequencing of Nitrospira japonica strain NJ11</strain>
    </source>
</reference>
<gene>
    <name evidence="1" type="ORF">NSJP_0337</name>
</gene>
<evidence type="ECO:0000313" key="1">
    <source>
        <dbReference type="EMBL" id="SLM46509.1"/>
    </source>
</evidence>
<sequence length="86" mass="10017">MRMSVRDRERESRDGNRWRHWRQLPLSTGLISPFFLGETSTPISILCKTLPTLTGRCAGFIIRQIRLELFPTSRYHPRPSALLIHA</sequence>
<accession>A0A1W1I0W0</accession>
<dbReference type="KEGG" id="nja:NSJP_0337"/>
<evidence type="ECO:0000313" key="2">
    <source>
        <dbReference type="Proteomes" id="UP000192042"/>
    </source>
</evidence>
<dbReference type="EMBL" id="LT828648">
    <property type="protein sequence ID" value="SLM46509.1"/>
    <property type="molecule type" value="Genomic_DNA"/>
</dbReference>
<keyword evidence="2" id="KW-1185">Reference proteome</keyword>
<protein>
    <submittedName>
        <fullName evidence="1">Uncharacterized protein</fullName>
    </submittedName>
</protein>
<dbReference type="Proteomes" id="UP000192042">
    <property type="component" value="Chromosome I"/>
</dbReference>
<proteinExistence type="predicted"/>
<organism evidence="1 2">
    <name type="scientific">Nitrospira japonica</name>
    <dbReference type="NCBI Taxonomy" id="1325564"/>
    <lineage>
        <taxon>Bacteria</taxon>
        <taxon>Pseudomonadati</taxon>
        <taxon>Nitrospirota</taxon>
        <taxon>Nitrospiria</taxon>
        <taxon>Nitrospirales</taxon>
        <taxon>Nitrospiraceae</taxon>
        <taxon>Nitrospira</taxon>
    </lineage>
</organism>
<name>A0A1W1I0W0_9BACT</name>
<dbReference type="AlphaFoldDB" id="A0A1W1I0W0"/>